<dbReference type="PANTHER" id="PTHR11062">
    <property type="entry name" value="EXOSTOSIN HEPARAN SULFATE GLYCOSYLTRANSFERASE -RELATED"/>
    <property type="match status" value="1"/>
</dbReference>
<evidence type="ECO:0000256" key="1">
    <source>
        <dbReference type="ARBA" id="ARBA00010271"/>
    </source>
</evidence>
<organism evidence="3 4">
    <name type="scientific">Trichomonas vaginalis (strain ATCC PRA-98 / G3)</name>
    <dbReference type="NCBI Taxonomy" id="412133"/>
    <lineage>
        <taxon>Eukaryota</taxon>
        <taxon>Metamonada</taxon>
        <taxon>Parabasalia</taxon>
        <taxon>Trichomonadida</taxon>
        <taxon>Trichomonadidae</taxon>
        <taxon>Trichomonas</taxon>
    </lineage>
</organism>
<protein>
    <submittedName>
        <fullName evidence="3">Exostosin family protein</fullName>
    </submittedName>
</protein>
<dbReference type="VEuPathDB" id="TrichDB:TVAG_248440"/>
<dbReference type="RefSeq" id="XP_001323700.1">
    <property type="nucleotide sequence ID" value="XM_001323665.1"/>
</dbReference>
<keyword evidence="4" id="KW-1185">Reference proteome</keyword>
<accession>A2E780</accession>
<proteinExistence type="inferred from homology"/>
<evidence type="ECO:0000313" key="4">
    <source>
        <dbReference type="Proteomes" id="UP000001542"/>
    </source>
</evidence>
<dbReference type="OMA" id="IPEFLMN"/>
<dbReference type="EMBL" id="DS113318">
    <property type="protein sequence ID" value="EAY11477.1"/>
    <property type="molecule type" value="Genomic_DNA"/>
</dbReference>
<dbReference type="OrthoDB" id="1924787at2759"/>
<dbReference type="Pfam" id="PF03016">
    <property type="entry name" value="Exostosin_GT47"/>
    <property type="match status" value="1"/>
</dbReference>
<dbReference type="GO" id="GO:0016757">
    <property type="term" value="F:glycosyltransferase activity"/>
    <property type="evidence" value="ECO:0007669"/>
    <property type="project" value="InterPro"/>
</dbReference>
<evidence type="ECO:0000313" key="3">
    <source>
        <dbReference type="EMBL" id="EAY11477.1"/>
    </source>
</evidence>
<dbReference type="KEGG" id="tva:4769431"/>
<sequence length="346" mass="40301">MTIADQKDVCKGYYCDPNAELNQRSNYIFEYIIHQNLVKSRTAVENPQDADLFYVPIYLSAYNLYKKKASYQSVITPYLLDNSYWYEKHGGVDHIFTQIYNLNSNLQELPSMISTGDISNEYSTMSPRELWRLTIVPYSSSYPDNENQTRRILSAFFESHTSIYSTNQIAKSIRTNLIAELSQMRDSLTIAKKVSKERATTNFDVVYLMSISDFCPSPHGDTPNSKRFFDAIKRRCIPVVLSDDVHLPFDELFADYSGSLIQVPMRDIRSVPAIVGMIPESEKQRIRHRIDEISELLNFSWTYEEHNGDLIWAWKWTQFYKAATIAASKRRDLVKNKYYKPKFIPE</sequence>
<dbReference type="VEuPathDB" id="TrichDB:TVAGG3_0283840"/>
<evidence type="ECO:0000259" key="2">
    <source>
        <dbReference type="Pfam" id="PF03016"/>
    </source>
</evidence>
<comment type="similarity">
    <text evidence="1">Belongs to the glycosyltransferase 47 family.</text>
</comment>
<feature type="domain" description="Exostosin GT47" evidence="2">
    <location>
        <begin position="24"/>
        <end position="276"/>
    </location>
</feature>
<dbReference type="AlphaFoldDB" id="A2E780"/>
<dbReference type="STRING" id="5722.A2E780"/>
<reference evidence="3" key="1">
    <citation type="submission" date="2006-10" db="EMBL/GenBank/DDBJ databases">
        <authorList>
            <person name="Amadeo P."/>
            <person name="Zhao Q."/>
            <person name="Wortman J."/>
            <person name="Fraser-Liggett C."/>
            <person name="Carlton J."/>
        </authorList>
    </citation>
    <scope>NUCLEOTIDE SEQUENCE</scope>
    <source>
        <strain evidence="3">G3</strain>
    </source>
</reference>
<reference evidence="3" key="2">
    <citation type="journal article" date="2007" name="Science">
        <title>Draft genome sequence of the sexually transmitted pathogen Trichomonas vaginalis.</title>
        <authorList>
            <person name="Carlton J.M."/>
            <person name="Hirt R.P."/>
            <person name="Silva J.C."/>
            <person name="Delcher A.L."/>
            <person name="Schatz M."/>
            <person name="Zhao Q."/>
            <person name="Wortman J.R."/>
            <person name="Bidwell S.L."/>
            <person name="Alsmark U.C.M."/>
            <person name="Besteiro S."/>
            <person name="Sicheritz-Ponten T."/>
            <person name="Noel C.J."/>
            <person name="Dacks J.B."/>
            <person name="Foster P.G."/>
            <person name="Simillion C."/>
            <person name="Van de Peer Y."/>
            <person name="Miranda-Saavedra D."/>
            <person name="Barton G.J."/>
            <person name="Westrop G.D."/>
            <person name="Mueller S."/>
            <person name="Dessi D."/>
            <person name="Fiori P.L."/>
            <person name="Ren Q."/>
            <person name="Paulsen I."/>
            <person name="Zhang H."/>
            <person name="Bastida-Corcuera F.D."/>
            <person name="Simoes-Barbosa A."/>
            <person name="Brown M.T."/>
            <person name="Hayes R.D."/>
            <person name="Mukherjee M."/>
            <person name="Okumura C.Y."/>
            <person name="Schneider R."/>
            <person name="Smith A.J."/>
            <person name="Vanacova S."/>
            <person name="Villalvazo M."/>
            <person name="Haas B.J."/>
            <person name="Pertea M."/>
            <person name="Feldblyum T.V."/>
            <person name="Utterback T.R."/>
            <person name="Shu C.L."/>
            <person name="Osoegawa K."/>
            <person name="de Jong P.J."/>
            <person name="Hrdy I."/>
            <person name="Horvathova L."/>
            <person name="Zubacova Z."/>
            <person name="Dolezal P."/>
            <person name="Malik S.B."/>
            <person name="Logsdon J.M. Jr."/>
            <person name="Henze K."/>
            <person name="Gupta A."/>
            <person name="Wang C.C."/>
            <person name="Dunne R.L."/>
            <person name="Upcroft J.A."/>
            <person name="Upcroft P."/>
            <person name="White O."/>
            <person name="Salzberg S.L."/>
            <person name="Tang P."/>
            <person name="Chiu C.-H."/>
            <person name="Lee Y.-S."/>
            <person name="Embley T.M."/>
            <person name="Coombs G.H."/>
            <person name="Mottram J.C."/>
            <person name="Tachezy J."/>
            <person name="Fraser-Liggett C.M."/>
            <person name="Johnson P.J."/>
        </authorList>
    </citation>
    <scope>NUCLEOTIDE SEQUENCE [LARGE SCALE GENOMIC DNA]</scope>
    <source>
        <strain evidence="3">G3</strain>
    </source>
</reference>
<dbReference type="eggNOG" id="KOG1021">
    <property type="taxonomic scope" value="Eukaryota"/>
</dbReference>
<dbReference type="InterPro" id="IPR040911">
    <property type="entry name" value="Exostosin_GT47"/>
</dbReference>
<dbReference type="PANTHER" id="PTHR11062:SF281">
    <property type="entry name" value="EXOSTOSIN-LIKE 2"/>
    <property type="match status" value="1"/>
</dbReference>
<dbReference type="Proteomes" id="UP000001542">
    <property type="component" value="Unassembled WGS sequence"/>
</dbReference>
<gene>
    <name evidence="3" type="ORF">TVAG_248440</name>
</gene>
<dbReference type="SMR" id="A2E780"/>
<name>A2E780_TRIV3</name>
<dbReference type="InParanoid" id="A2E780"/>
<dbReference type="InterPro" id="IPR004263">
    <property type="entry name" value="Exostosin"/>
</dbReference>